<comment type="caution">
    <text evidence="2">The sequence shown here is derived from an EMBL/GenBank/DDBJ whole genome shotgun (WGS) entry which is preliminary data.</text>
</comment>
<evidence type="ECO:0000313" key="2">
    <source>
        <dbReference type="EMBL" id="CAG8511048.1"/>
    </source>
</evidence>
<proteinExistence type="predicted"/>
<sequence>MDIDFIHLDFDEGQDELIKIARDLLRPFRNRYIRSLAIFVPKQVGSSGMKRKRNSGDVTNKRAKRQ</sequence>
<feature type="region of interest" description="Disordered" evidence="1">
    <location>
        <begin position="44"/>
        <end position="66"/>
    </location>
</feature>
<dbReference type="EMBL" id="CAJVPK010000442">
    <property type="protein sequence ID" value="CAG8511048.1"/>
    <property type="molecule type" value="Genomic_DNA"/>
</dbReference>
<dbReference type="AlphaFoldDB" id="A0A9N8ZYG0"/>
<protein>
    <submittedName>
        <fullName evidence="2">3233_t:CDS:1</fullName>
    </submittedName>
</protein>
<reference evidence="2" key="1">
    <citation type="submission" date="2021-06" db="EMBL/GenBank/DDBJ databases">
        <authorList>
            <person name="Kallberg Y."/>
            <person name="Tangrot J."/>
            <person name="Rosling A."/>
        </authorList>
    </citation>
    <scope>NUCLEOTIDE SEQUENCE</scope>
    <source>
        <strain evidence="2">AZ414A</strain>
    </source>
</reference>
<dbReference type="Proteomes" id="UP000789706">
    <property type="component" value="Unassembled WGS sequence"/>
</dbReference>
<evidence type="ECO:0000313" key="3">
    <source>
        <dbReference type="Proteomes" id="UP000789706"/>
    </source>
</evidence>
<gene>
    <name evidence="2" type="ORF">DEBURN_LOCUS5178</name>
</gene>
<accession>A0A9N8ZYG0</accession>
<keyword evidence="3" id="KW-1185">Reference proteome</keyword>
<evidence type="ECO:0000256" key="1">
    <source>
        <dbReference type="SAM" id="MobiDB-lite"/>
    </source>
</evidence>
<name>A0A9N8ZYG0_9GLOM</name>
<dbReference type="OrthoDB" id="2466503at2759"/>
<organism evidence="2 3">
    <name type="scientific">Diversispora eburnea</name>
    <dbReference type="NCBI Taxonomy" id="1213867"/>
    <lineage>
        <taxon>Eukaryota</taxon>
        <taxon>Fungi</taxon>
        <taxon>Fungi incertae sedis</taxon>
        <taxon>Mucoromycota</taxon>
        <taxon>Glomeromycotina</taxon>
        <taxon>Glomeromycetes</taxon>
        <taxon>Diversisporales</taxon>
        <taxon>Diversisporaceae</taxon>
        <taxon>Diversispora</taxon>
    </lineage>
</organism>